<proteinExistence type="predicted"/>
<comment type="caution">
    <text evidence="2">The sequence shown here is derived from an EMBL/GenBank/DDBJ whole genome shotgun (WGS) entry which is preliminary data.</text>
</comment>
<sequence length="372" mass="41494">MPAAAPLCEGEIQARSWQQTIDPAFLREWNDLAEVAAEPNPFFESWNLHAALKSFDPRGSVEIVQFRQNGVLCGLMPIERPAMYYGYPIPHISAWLHDNAFCGVPLVASGSETAFWDALIHWAGESTRTGLFLHLMHMPDNGELFSSLRDRLGARPAFVVHREDRALLRSEQSAEDYFTASMSGKKRKELRRQFNRLSDLGAVKIERQAGANGITDWIDQFLALEAAGWKGKEGSALASSSDTEQLFRESLTQGAKANRIERLTLSLDGKPIAMLVNFISKPGIFSFKTTFDESYARFSPGVLLQRENLKLLDNPQIEWADSCAAADHPMIERIWREKRSVVRVNIGIGGSLRQAAFKQLARAESGAQSLGE</sequence>
<dbReference type="InterPro" id="IPR038740">
    <property type="entry name" value="BioF2-like_GNAT_dom"/>
</dbReference>
<evidence type="ECO:0000313" key="3">
    <source>
        <dbReference type="Proteomes" id="UP000442714"/>
    </source>
</evidence>
<protein>
    <submittedName>
        <fullName evidence="2">GNAT family N-acetyltransferase</fullName>
    </submittedName>
</protein>
<reference evidence="2 3" key="1">
    <citation type="submission" date="2019-12" db="EMBL/GenBank/DDBJ databases">
        <title>Genomic-based taxomic classification of the family Erythrobacteraceae.</title>
        <authorList>
            <person name="Xu L."/>
        </authorList>
    </citation>
    <scope>NUCLEOTIDE SEQUENCE [LARGE SCALE GENOMIC DNA]</scope>
    <source>
        <strain evidence="2 3">KCTC 52763</strain>
    </source>
</reference>
<keyword evidence="2" id="KW-0808">Transferase</keyword>
<dbReference type="InterPro" id="IPR016181">
    <property type="entry name" value="Acyl_CoA_acyltransferase"/>
</dbReference>
<name>A0A844ZQT2_9SPHN</name>
<dbReference type="EMBL" id="WTYX01000001">
    <property type="protein sequence ID" value="MXO89692.1"/>
    <property type="molecule type" value="Genomic_DNA"/>
</dbReference>
<dbReference type="GO" id="GO:0016740">
    <property type="term" value="F:transferase activity"/>
    <property type="evidence" value="ECO:0007669"/>
    <property type="project" value="UniProtKB-KW"/>
</dbReference>
<dbReference type="AlphaFoldDB" id="A0A844ZQT2"/>
<gene>
    <name evidence="2" type="ORF">GRI41_02545</name>
</gene>
<dbReference type="Pfam" id="PF13480">
    <property type="entry name" value="Acetyltransf_6"/>
    <property type="match status" value="1"/>
</dbReference>
<dbReference type="Proteomes" id="UP000442714">
    <property type="component" value="Unassembled WGS sequence"/>
</dbReference>
<dbReference type="OrthoDB" id="213519at2"/>
<evidence type="ECO:0000313" key="2">
    <source>
        <dbReference type="EMBL" id="MXO89692.1"/>
    </source>
</evidence>
<feature type="domain" description="BioF2-like acetyltransferase" evidence="1">
    <location>
        <begin position="185"/>
        <end position="310"/>
    </location>
</feature>
<accession>A0A844ZQT2</accession>
<organism evidence="2 3">
    <name type="scientific">Pontixanthobacter aquaemixtae</name>
    <dbReference type="NCBI Taxonomy" id="1958940"/>
    <lineage>
        <taxon>Bacteria</taxon>
        <taxon>Pseudomonadati</taxon>
        <taxon>Pseudomonadota</taxon>
        <taxon>Alphaproteobacteria</taxon>
        <taxon>Sphingomonadales</taxon>
        <taxon>Erythrobacteraceae</taxon>
        <taxon>Pontixanthobacter</taxon>
    </lineage>
</organism>
<evidence type="ECO:0000259" key="1">
    <source>
        <dbReference type="Pfam" id="PF13480"/>
    </source>
</evidence>
<keyword evidence="3" id="KW-1185">Reference proteome</keyword>
<dbReference type="SUPFAM" id="SSF55729">
    <property type="entry name" value="Acyl-CoA N-acyltransferases (Nat)"/>
    <property type="match status" value="1"/>
</dbReference>